<comment type="similarity">
    <text evidence="1">Belongs to the AAA ATPase family.</text>
</comment>
<evidence type="ECO:0000313" key="5">
    <source>
        <dbReference type="Proteomes" id="UP000246085"/>
    </source>
</evidence>
<evidence type="ECO:0000256" key="2">
    <source>
        <dbReference type="SAM" id="MobiDB-lite"/>
    </source>
</evidence>
<gene>
    <name evidence="4" type="ORF">BRAD3257_1742</name>
</gene>
<keyword evidence="1" id="KW-0067">ATP-binding</keyword>
<organism evidence="4 5">
    <name type="scientific">Bradyrhizobium vignae</name>
    <dbReference type="NCBI Taxonomy" id="1549949"/>
    <lineage>
        <taxon>Bacteria</taxon>
        <taxon>Pseudomonadati</taxon>
        <taxon>Pseudomonadota</taxon>
        <taxon>Alphaproteobacteria</taxon>
        <taxon>Hyphomicrobiales</taxon>
        <taxon>Nitrobacteraceae</taxon>
        <taxon>Bradyrhizobium</taxon>
    </lineage>
</organism>
<dbReference type="Pfam" id="PF01434">
    <property type="entry name" value="Peptidase_M41"/>
    <property type="match status" value="1"/>
</dbReference>
<evidence type="ECO:0000259" key="3">
    <source>
        <dbReference type="SMART" id="SM00382"/>
    </source>
</evidence>
<dbReference type="GO" id="GO:0004222">
    <property type="term" value="F:metalloendopeptidase activity"/>
    <property type="evidence" value="ECO:0007669"/>
    <property type="project" value="InterPro"/>
</dbReference>
<dbReference type="Gene3D" id="3.40.50.300">
    <property type="entry name" value="P-loop containing nucleotide triphosphate hydrolases"/>
    <property type="match status" value="1"/>
</dbReference>
<dbReference type="GO" id="GO:0005886">
    <property type="term" value="C:plasma membrane"/>
    <property type="evidence" value="ECO:0007669"/>
    <property type="project" value="TreeGrafter"/>
</dbReference>
<dbReference type="GO" id="GO:0030163">
    <property type="term" value="P:protein catabolic process"/>
    <property type="evidence" value="ECO:0007669"/>
    <property type="project" value="TreeGrafter"/>
</dbReference>
<dbReference type="Gene3D" id="1.10.8.60">
    <property type="match status" value="1"/>
</dbReference>
<dbReference type="Pfam" id="PF00004">
    <property type="entry name" value="AAA"/>
    <property type="match status" value="1"/>
</dbReference>
<dbReference type="InterPro" id="IPR000642">
    <property type="entry name" value="Peptidase_M41"/>
</dbReference>
<reference evidence="4 5" key="1">
    <citation type="submission" date="2018-03" db="EMBL/GenBank/DDBJ databases">
        <authorList>
            <person name="Gully D."/>
        </authorList>
    </citation>
    <scope>NUCLEOTIDE SEQUENCE [LARGE SCALE GENOMIC DNA]</scope>
    <source>
        <strain evidence="4">ORS3257</strain>
    </source>
</reference>
<dbReference type="InterPro" id="IPR037219">
    <property type="entry name" value="Peptidase_M41-like"/>
</dbReference>
<dbReference type="AlphaFoldDB" id="A0A2U3PUR1"/>
<dbReference type="KEGG" id="bvz:BRAD3257_1742"/>
<sequence length="670" mass="71741">MKAPSGRPPSKSAAPQEAGITKHNDKRDAGKPSDPKRPARPNPRTALVRAAVEASLPTRLRSALRKSTQLAIVIAVPSTSWVSAVDDYFAHGALGRRWTRYARDGSLPRDHVPSNGCGTVATSLARGECVVGIASMPERVLPDTLIAAADFRIQIVVNAAVLREALRVALPGTPPRSIPEDLTRLDLDDYVAAMRPGSTCARALSRISDVATHRLGRSALAASPDLETAVEFGAARTWCLALAHDLNEYRAKRLPWSALDRGAIWHSPPGYGKTLLAHSLARKCDVPLITGSIGEIFASTSGFLDSVVKAQRELFSRAAAAAASTGRAALLFLDEIDALPSRESLKNSRGADFWMPVIADFLLLLDDATSGRREGIVVIAATNRIGAVDPAILRPGRLERSIEILPPDEAGIQNILRFHAPELKRVELQKIADRLTGYTAAEIMETVRAARRIARQASRSLAAEDIVAAALPSMPLSADAIYRVAVHEAGHAVVAYFLGEGRIGHIRIGARGALNAQTMVEFEDAPIVTRELMEKQAVLLLAGRAAEIELLGSASTGAGGDATGSDLGKATRMLASLHFSYGLGGDEIVHMCAPDEAALELRRSPSVRRQVDSMLRAFQTRALEIVRENRAAVAELAKLIAEGRFLSGNEIETVLDRHSGSPPRKPGRSS</sequence>
<dbReference type="InterPro" id="IPR003593">
    <property type="entry name" value="AAA+_ATPase"/>
</dbReference>
<evidence type="ECO:0000256" key="1">
    <source>
        <dbReference type="RuleBase" id="RU003651"/>
    </source>
</evidence>
<dbReference type="GO" id="GO:0004176">
    <property type="term" value="F:ATP-dependent peptidase activity"/>
    <property type="evidence" value="ECO:0007669"/>
    <property type="project" value="InterPro"/>
</dbReference>
<feature type="region of interest" description="Disordered" evidence="2">
    <location>
        <begin position="1"/>
        <end position="45"/>
    </location>
</feature>
<dbReference type="EMBL" id="LS398110">
    <property type="protein sequence ID" value="SPP92859.1"/>
    <property type="molecule type" value="Genomic_DNA"/>
</dbReference>
<evidence type="ECO:0000313" key="4">
    <source>
        <dbReference type="EMBL" id="SPP92859.1"/>
    </source>
</evidence>
<dbReference type="PANTHER" id="PTHR23076">
    <property type="entry name" value="METALLOPROTEASE M41 FTSH"/>
    <property type="match status" value="1"/>
</dbReference>
<name>A0A2U3PUR1_9BRAD</name>
<keyword evidence="4" id="KW-0378">Hydrolase</keyword>
<dbReference type="SUPFAM" id="SSF52540">
    <property type="entry name" value="P-loop containing nucleoside triphosphate hydrolases"/>
    <property type="match status" value="1"/>
</dbReference>
<dbReference type="GO" id="GO:0006508">
    <property type="term" value="P:proteolysis"/>
    <property type="evidence" value="ECO:0007669"/>
    <property type="project" value="UniProtKB-KW"/>
</dbReference>
<dbReference type="SUPFAM" id="SSF140990">
    <property type="entry name" value="FtsH protease domain-like"/>
    <property type="match status" value="1"/>
</dbReference>
<feature type="compositionally biased region" description="Basic and acidic residues" evidence="2">
    <location>
        <begin position="20"/>
        <end position="37"/>
    </location>
</feature>
<dbReference type="InterPro" id="IPR003960">
    <property type="entry name" value="ATPase_AAA_CS"/>
</dbReference>
<feature type="domain" description="AAA+ ATPase" evidence="3">
    <location>
        <begin position="261"/>
        <end position="408"/>
    </location>
</feature>
<dbReference type="SMART" id="SM00382">
    <property type="entry name" value="AAA"/>
    <property type="match status" value="1"/>
</dbReference>
<proteinExistence type="inferred from homology"/>
<dbReference type="PROSITE" id="PS00674">
    <property type="entry name" value="AAA"/>
    <property type="match status" value="1"/>
</dbReference>
<dbReference type="InterPro" id="IPR027417">
    <property type="entry name" value="P-loop_NTPase"/>
</dbReference>
<keyword evidence="4" id="KW-0645">Protease</keyword>
<dbReference type="Gene3D" id="1.20.58.760">
    <property type="entry name" value="Peptidase M41"/>
    <property type="match status" value="1"/>
</dbReference>
<dbReference type="PANTHER" id="PTHR23076:SF97">
    <property type="entry name" value="ATP-DEPENDENT ZINC METALLOPROTEASE YME1L1"/>
    <property type="match status" value="1"/>
</dbReference>
<accession>A0A2U3PUR1</accession>
<keyword evidence="1" id="KW-0547">Nucleotide-binding</keyword>
<protein>
    <submittedName>
        <fullName evidence="4">ATP-dependent Zn protease</fullName>
    </submittedName>
</protein>
<dbReference type="Proteomes" id="UP000246085">
    <property type="component" value="Chromosome BRAD3257"/>
</dbReference>
<dbReference type="GO" id="GO:0005524">
    <property type="term" value="F:ATP binding"/>
    <property type="evidence" value="ECO:0007669"/>
    <property type="project" value="UniProtKB-KW"/>
</dbReference>
<dbReference type="InterPro" id="IPR003959">
    <property type="entry name" value="ATPase_AAA_core"/>
</dbReference>
<dbReference type="GO" id="GO:0016887">
    <property type="term" value="F:ATP hydrolysis activity"/>
    <property type="evidence" value="ECO:0007669"/>
    <property type="project" value="InterPro"/>
</dbReference>